<dbReference type="SMART" id="SM00060">
    <property type="entry name" value="FN3"/>
    <property type="match status" value="2"/>
</dbReference>
<evidence type="ECO:0000313" key="3">
    <source>
        <dbReference type="Ensembl" id="ENSEEEP00000047280.2"/>
    </source>
</evidence>
<dbReference type="SUPFAM" id="SSF49265">
    <property type="entry name" value="Fibronectin type III"/>
    <property type="match status" value="1"/>
</dbReference>
<proteinExistence type="predicted"/>
<dbReference type="GO" id="GO:0010811">
    <property type="term" value="P:positive regulation of cell-substrate adhesion"/>
    <property type="evidence" value="ECO:0007669"/>
    <property type="project" value="TreeGrafter"/>
</dbReference>
<dbReference type="PANTHER" id="PTHR23197:SF10">
    <property type="entry name" value="TARGET OF NESH-SH3"/>
    <property type="match status" value="1"/>
</dbReference>
<dbReference type="AlphaFoldDB" id="A0A4W4HF43"/>
<feature type="region of interest" description="Disordered" evidence="1">
    <location>
        <begin position="605"/>
        <end position="633"/>
    </location>
</feature>
<feature type="domain" description="Fibronectin type-III" evidence="2">
    <location>
        <begin position="117"/>
        <end position="215"/>
    </location>
</feature>
<gene>
    <name evidence="3" type="primary">abi3bpb</name>
</gene>
<dbReference type="Gene3D" id="2.60.40.10">
    <property type="entry name" value="Immunoglobulins"/>
    <property type="match status" value="2"/>
</dbReference>
<reference evidence="4" key="2">
    <citation type="journal article" date="2017" name="Sci. Adv.">
        <title>A tail of two voltages: Proteomic comparison of the three electric organs of the electric eel.</title>
        <authorList>
            <person name="Traeger L.L."/>
            <person name="Sabat G."/>
            <person name="Barrett-Wilt G.A."/>
            <person name="Wells G.B."/>
            <person name="Sussman M.R."/>
        </authorList>
    </citation>
    <scope>NUCLEOTIDE SEQUENCE [LARGE SCALE GENOMIC DNA]</scope>
</reference>
<dbReference type="Ensembl" id="ENSEEET00000047802.2">
    <property type="protein sequence ID" value="ENSEEEP00000047280.2"/>
    <property type="gene ID" value="ENSEEEG00000022251.2"/>
</dbReference>
<dbReference type="PROSITE" id="PS50853">
    <property type="entry name" value="FN3"/>
    <property type="match status" value="2"/>
</dbReference>
<dbReference type="CDD" id="cd00063">
    <property type="entry name" value="FN3"/>
    <property type="match status" value="2"/>
</dbReference>
<dbReference type="InterPro" id="IPR013783">
    <property type="entry name" value="Ig-like_fold"/>
</dbReference>
<reference evidence="4" key="1">
    <citation type="journal article" date="2014" name="Science">
        <title>Nonhuman genetics. Genomic basis for the convergent evolution of electric organs.</title>
        <authorList>
            <person name="Gallant J.R."/>
            <person name="Traeger L.L."/>
            <person name="Volkening J.D."/>
            <person name="Moffett H."/>
            <person name="Chen P.H."/>
            <person name="Novina C.D."/>
            <person name="Phillips G.N.Jr."/>
            <person name="Anand R."/>
            <person name="Wells G.B."/>
            <person name="Pinch M."/>
            <person name="Guth R."/>
            <person name="Unguez G.A."/>
            <person name="Albert J.S."/>
            <person name="Zakon H.H."/>
            <person name="Samanta M.P."/>
            <person name="Sussman M.R."/>
        </authorList>
    </citation>
    <scope>NUCLEOTIDE SEQUENCE [LARGE SCALE GENOMIC DNA]</scope>
</reference>
<evidence type="ECO:0000256" key="1">
    <source>
        <dbReference type="SAM" id="MobiDB-lite"/>
    </source>
</evidence>
<feature type="compositionally biased region" description="Polar residues" evidence="1">
    <location>
        <begin position="302"/>
        <end position="311"/>
    </location>
</feature>
<feature type="compositionally biased region" description="Low complexity" evidence="1">
    <location>
        <begin position="312"/>
        <end position="336"/>
    </location>
</feature>
<reference evidence="3" key="3">
    <citation type="submission" date="2020-05" db="EMBL/GenBank/DDBJ databases">
        <title>Electrophorus electricus (electric eel) genome, fEleEle1, primary haplotype.</title>
        <authorList>
            <person name="Myers G."/>
            <person name="Meyer A."/>
            <person name="Fedrigo O."/>
            <person name="Formenti G."/>
            <person name="Rhie A."/>
            <person name="Tracey A."/>
            <person name="Sims Y."/>
            <person name="Jarvis E.D."/>
        </authorList>
    </citation>
    <scope>NUCLEOTIDE SEQUENCE [LARGE SCALE GENOMIC DNA]</scope>
</reference>
<evidence type="ECO:0000259" key="2">
    <source>
        <dbReference type="PROSITE" id="PS50853"/>
    </source>
</evidence>
<accession>A0A4W4HF43</accession>
<feature type="domain" description="Fibronectin type-III" evidence="2">
    <location>
        <begin position="534"/>
        <end position="625"/>
    </location>
</feature>
<dbReference type="Proteomes" id="UP000314983">
    <property type="component" value="Chromosome 21"/>
</dbReference>
<feature type="region of interest" description="Disordered" evidence="1">
    <location>
        <begin position="280"/>
        <end position="361"/>
    </location>
</feature>
<sequence>YELPDVLHAAFFRAMRDGIPLLYVSSTVRRQNMKVRINATGDTVILKFVRPNPDVKLEGYILGYGSSMFSKQFIQLPENGELYETEIDAEPKYLVAVQPIPANDVKKQCTGKVNLEKPLHLAIGTVSPTSVLLSWGMYVKTPYEGNIMKDCLEDGYYTVRYRERNRKWIYQICPTSDTVIDNLKPNTPYEFGVRSNKDDRSGVWSKPIIHSTNSAGMCHRRERHSLLISRHFESIFLLCLCPVALNNRTQTQLPPLHTNPAFPGAPKTSFAPPLVQQETALAPRSNEPKWPQLPLESDSHARNASSQLGAVSTTRPPLLPTRSPRETTTTTHQPPSDGTRHSLSQTRAPSTTHSSSGKGFLRDLSLSVPPKLFDSVLAVDVRNQTATGRNPFSPSFNGIRPPSFPRANNSTRKYGGKGTTLAPFTTYKTLVLKQDKGAILKPKTLPVTAKPAKPKTTPSPVNATRFETWENSSVFSSIPTSKVDAMGKERFIAPHVVYKTDKKPDEPCSITTSLSYFPEEEAGETNVTAPPRVPPSNLTVVTVEGCPSFIILDWEKTDNETTEYEVISTTKGPEGEKVSILTTNQTHTAVENLKPESSYEFKVKPKNELGEGPPSEPVTFSTESADPRVSENVSGKDAIWTQFPFKTDSYSECNGKQYVKRTWYRKFVGIQLCNSLRYKIYLSDSLNGKFYNIGDQTGHGEDHCQFVDSFLDGRTGTQTPADQLLSRPGYYRAVRQEPVHFGQIGGNSHITYVAWYECGTPIPGKW</sequence>
<organism evidence="3 4">
    <name type="scientific">Electrophorus electricus</name>
    <name type="common">Electric eel</name>
    <name type="synonym">Gymnotus electricus</name>
    <dbReference type="NCBI Taxonomy" id="8005"/>
    <lineage>
        <taxon>Eukaryota</taxon>
        <taxon>Metazoa</taxon>
        <taxon>Chordata</taxon>
        <taxon>Craniata</taxon>
        <taxon>Vertebrata</taxon>
        <taxon>Euteleostomi</taxon>
        <taxon>Actinopterygii</taxon>
        <taxon>Neopterygii</taxon>
        <taxon>Teleostei</taxon>
        <taxon>Ostariophysi</taxon>
        <taxon>Gymnotiformes</taxon>
        <taxon>Gymnotoidei</taxon>
        <taxon>Gymnotidae</taxon>
        <taxon>Electrophorus</taxon>
    </lineage>
</organism>
<dbReference type="InterPro" id="IPR036116">
    <property type="entry name" value="FN3_sf"/>
</dbReference>
<name>A0A4W4HF43_ELEEL</name>
<reference evidence="3" key="5">
    <citation type="submission" date="2025-09" db="UniProtKB">
        <authorList>
            <consortium name="Ensembl"/>
        </authorList>
    </citation>
    <scope>IDENTIFICATION</scope>
</reference>
<feature type="compositionally biased region" description="Polar residues" evidence="1">
    <location>
        <begin position="341"/>
        <end position="357"/>
    </location>
</feature>
<reference evidence="3" key="4">
    <citation type="submission" date="2025-08" db="UniProtKB">
        <authorList>
            <consortium name="Ensembl"/>
        </authorList>
    </citation>
    <scope>IDENTIFICATION</scope>
</reference>
<dbReference type="PANTHER" id="PTHR23197">
    <property type="entry name" value="TARSH-RELATED FIBRONECTIN DOMAIN-CONTAINING"/>
    <property type="match status" value="1"/>
</dbReference>
<dbReference type="Pfam" id="PF21731">
    <property type="entry name" value="TARSH_C"/>
    <property type="match status" value="1"/>
</dbReference>
<protein>
    <recommendedName>
        <fullName evidence="2">Fibronectin type-III domain-containing protein</fullName>
    </recommendedName>
</protein>
<dbReference type="GeneTree" id="ENSGT00530000063558"/>
<feature type="region of interest" description="Disordered" evidence="1">
    <location>
        <begin position="388"/>
        <end position="416"/>
    </location>
</feature>
<evidence type="ECO:0000313" key="4">
    <source>
        <dbReference type="Proteomes" id="UP000314983"/>
    </source>
</evidence>
<dbReference type="Pfam" id="PF00041">
    <property type="entry name" value="fn3"/>
    <property type="match status" value="2"/>
</dbReference>
<dbReference type="InterPro" id="IPR003961">
    <property type="entry name" value="FN3_dom"/>
</dbReference>
<dbReference type="GO" id="GO:0030198">
    <property type="term" value="P:extracellular matrix organization"/>
    <property type="evidence" value="ECO:0007669"/>
    <property type="project" value="TreeGrafter"/>
</dbReference>
<dbReference type="InterPro" id="IPR049109">
    <property type="entry name" value="TARSH/FNDC1_C"/>
</dbReference>
<keyword evidence="4" id="KW-1185">Reference proteome</keyword>